<dbReference type="RefSeq" id="WP_005003541.1">
    <property type="nucleotide sequence ID" value="NZ_CH672427.1"/>
</dbReference>
<dbReference type="InterPro" id="IPR001845">
    <property type="entry name" value="HTH_ArsR_DNA-bd_dom"/>
</dbReference>
<dbReference type="GO" id="GO:0003700">
    <property type="term" value="F:DNA-binding transcription factor activity"/>
    <property type="evidence" value="ECO:0007669"/>
    <property type="project" value="InterPro"/>
</dbReference>
<evidence type="ECO:0000313" key="3">
    <source>
        <dbReference type="Proteomes" id="UP000003374"/>
    </source>
</evidence>
<comment type="caution">
    <text evidence="2">The sequence shown here is derived from an EMBL/GenBank/DDBJ whole genome shotgun (WGS) entry which is preliminary data.</text>
</comment>
<protein>
    <recommendedName>
        <fullName evidence="1">HTH arsR-type domain-containing protein</fullName>
    </recommendedName>
</protein>
<dbReference type="STRING" id="314278.NB231_13651"/>
<reference evidence="2 3" key="1">
    <citation type="submission" date="2006-02" db="EMBL/GenBank/DDBJ databases">
        <authorList>
            <person name="Waterbury J."/>
            <person name="Ferriera S."/>
            <person name="Johnson J."/>
            <person name="Kravitz S."/>
            <person name="Halpern A."/>
            <person name="Remington K."/>
            <person name="Beeson K."/>
            <person name="Tran B."/>
            <person name="Rogers Y.-H."/>
            <person name="Friedman R."/>
            <person name="Venter J.C."/>
        </authorList>
    </citation>
    <scope>NUCLEOTIDE SEQUENCE [LARGE SCALE GENOMIC DNA]</scope>
    <source>
        <strain evidence="2 3">Nb-231</strain>
    </source>
</reference>
<proteinExistence type="predicted"/>
<name>A4BVG3_9GAMM</name>
<dbReference type="InterPro" id="IPR013196">
    <property type="entry name" value="HTH_11"/>
</dbReference>
<dbReference type="Proteomes" id="UP000003374">
    <property type="component" value="Unassembled WGS sequence"/>
</dbReference>
<sequence>MDTPPIAALGPRQRQLLTILLEAKTAFTVDELADQLTITRSAVHQHLSALEQGGYVQKEVQSPKGGRPGYAWRLTEVGIHLFPKQYALFSNALIRVMKEQLGSAGLTDTLRSLGESLAEQFAYRLANKKPDEKIEEVARIMRELGYQSRTEDDPNHELPIIDARNCVYHHLAREHAEVCQLDLALLEKLLNAKIDHAECMLRGGKACRFRVRSNP</sequence>
<organism evidence="2 3">
    <name type="scientific">Nitrococcus mobilis Nb-231</name>
    <dbReference type="NCBI Taxonomy" id="314278"/>
    <lineage>
        <taxon>Bacteria</taxon>
        <taxon>Pseudomonadati</taxon>
        <taxon>Pseudomonadota</taxon>
        <taxon>Gammaproteobacteria</taxon>
        <taxon>Chromatiales</taxon>
        <taxon>Ectothiorhodospiraceae</taxon>
        <taxon>Nitrococcus</taxon>
    </lineage>
</organism>
<dbReference type="Gene3D" id="3.30.1380.20">
    <property type="entry name" value="Trafficking protein particle complex subunit 3"/>
    <property type="match status" value="1"/>
</dbReference>
<accession>A4BVG3</accession>
<dbReference type="Gene3D" id="1.10.10.10">
    <property type="entry name" value="Winged helix-like DNA-binding domain superfamily/Winged helix DNA-binding domain"/>
    <property type="match status" value="1"/>
</dbReference>
<dbReference type="InterPro" id="IPR036388">
    <property type="entry name" value="WH-like_DNA-bd_sf"/>
</dbReference>
<dbReference type="AlphaFoldDB" id="A4BVG3"/>
<dbReference type="Pfam" id="PF08279">
    <property type="entry name" value="HTH_11"/>
    <property type="match status" value="1"/>
</dbReference>
<dbReference type="SMART" id="SM00418">
    <property type="entry name" value="HTH_ARSR"/>
    <property type="match status" value="1"/>
</dbReference>
<dbReference type="HOGENOM" id="CLU_078469_3_1_6"/>
<keyword evidence="3" id="KW-1185">Reference proteome</keyword>
<gene>
    <name evidence="2" type="ORF">NB231_13651</name>
</gene>
<dbReference type="CDD" id="cd00090">
    <property type="entry name" value="HTH_ARSR"/>
    <property type="match status" value="1"/>
</dbReference>
<dbReference type="InterPro" id="IPR011991">
    <property type="entry name" value="ArsR-like_HTH"/>
</dbReference>
<dbReference type="OrthoDB" id="8545200at2"/>
<evidence type="ECO:0000259" key="1">
    <source>
        <dbReference type="SMART" id="SM00418"/>
    </source>
</evidence>
<dbReference type="InterPro" id="IPR036390">
    <property type="entry name" value="WH_DNA-bd_sf"/>
</dbReference>
<dbReference type="SUPFAM" id="SSF46785">
    <property type="entry name" value="Winged helix' DNA-binding domain"/>
    <property type="match status" value="1"/>
</dbReference>
<dbReference type="eggNOG" id="COG2345">
    <property type="taxonomic scope" value="Bacteria"/>
</dbReference>
<dbReference type="EMBL" id="AAOF01000026">
    <property type="protein sequence ID" value="EAR20283.1"/>
    <property type="molecule type" value="Genomic_DNA"/>
</dbReference>
<evidence type="ECO:0000313" key="2">
    <source>
        <dbReference type="EMBL" id="EAR20283.1"/>
    </source>
</evidence>
<feature type="domain" description="HTH arsR-type" evidence="1">
    <location>
        <begin position="7"/>
        <end position="88"/>
    </location>
</feature>